<reference evidence="10 11" key="1">
    <citation type="journal article" date="2013" name="BMC Genomics">
        <title>The miniature genome of a carnivorous plant Genlisea aurea contains a low number of genes and short non-coding sequences.</title>
        <authorList>
            <person name="Leushkin E.V."/>
            <person name="Sutormin R.A."/>
            <person name="Nabieva E.R."/>
            <person name="Penin A.A."/>
            <person name="Kondrashov A.S."/>
            <person name="Logacheva M.D."/>
        </authorList>
    </citation>
    <scope>NUCLEOTIDE SEQUENCE [LARGE SCALE GENOMIC DNA]</scope>
</reference>
<proteinExistence type="inferred from homology"/>
<dbReference type="PANTHER" id="PTHR32227">
    <property type="entry name" value="GLUCAN ENDO-1,3-BETA-GLUCOSIDASE BG1-RELATED-RELATED"/>
    <property type="match status" value="1"/>
</dbReference>
<dbReference type="OrthoDB" id="941679at2759"/>
<comment type="similarity">
    <text evidence="2 7">Belongs to the glycosyl hydrolase 17 family.</text>
</comment>
<sequence>MKSLINFVLLFLISSAAATPIGVNYGRVADNLPSAFRVSNLLKTVGVTRVKIYDTDATVLNAFGGTGISVIVCLPNDKLGLAAGSQTFTDNWIRANILPYRATWITAIAIGNEVFSDPANLGFLVSAMENMHASLVRLGLDSRIKVSSPVPLDVLQSSYPPSAGAFKSDVALSVIAPMLGIMRRTGSYFMVNIYPFFAYSANSRQISLDYALGNPNAPHVVDPKTNLVYTNLFDAQVDAVYAAMAALGFGDVNIMVTETGWPSAGDPNEIGAGLNNAAAYDGNLARRVLAGSGTPMRPHTPLDVYLFALFNEDRKPGPTSERNYGLFYPDMRRVFNIPLHG</sequence>
<evidence type="ECO:0000256" key="2">
    <source>
        <dbReference type="ARBA" id="ARBA00008773"/>
    </source>
</evidence>
<dbReference type="Proteomes" id="UP000015453">
    <property type="component" value="Unassembled WGS sequence"/>
</dbReference>
<dbReference type="EMBL" id="AUSU01004593">
    <property type="protein sequence ID" value="EPS64814.1"/>
    <property type="molecule type" value="Genomic_DNA"/>
</dbReference>
<accession>S8CCW9</accession>
<dbReference type="EC" id="3.2.1.39" evidence="3"/>
<keyword evidence="5 8" id="KW-0378">Hydrolase</keyword>
<evidence type="ECO:0000256" key="3">
    <source>
        <dbReference type="ARBA" id="ARBA00012780"/>
    </source>
</evidence>
<dbReference type="InterPro" id="IPR017853">
    <property type="entry name" value="GH"/>
</dbReference>
<keyword evidence="6 8" id="KW-0326">Glycosidase</keyword>
<dbReference type="InterPro" id="IPR000490">
    <property type="entry name" value="Glyco_hydro_17"/>
</dbReference>
<keyword evidence="4 9" id="KW-0732">Signal</keyword>
<evidence type="ECO:0000256" key="8">
    <source>
        <dbReference type="RuleBase" id="RU004336"/>
    </source>
</evidence>
<dbReference type="SUPFAM" id="SSF51445">
    <property type="entry name" value="(Trans)glycosidases"/>
    <property type="match status" value="1"/>
</dbReference>
<dbReference type="InterPro" id="IPR044965">
    <property type="entry name" value="Glyco_hydro_17_plant"/>
</dbReference>
<feature type="signal peptide" evidence="9">
    <location>
        <begin position="1"/>
        <end position="18"/>
    </location>
</feature>
<dbReference type="Pfam" id="PF00332">
    <property type="entry name" value="Glyco_hydro_17"/>
    <property type="match status" value="1"/>
</dbReference>
<evidence type="ECO:0000256" key="9">
    <source>
        <dbReference type="SAM" id="SignalP"/>
    </source>
</evidence>
<evidence type="ECO:0000256" key="4">
    <source>
        <dbReference type="ARBA" id="ARBA00022729"/>
    </source>
</evidence>
<feature type="chain" id="PRO_5004561818" description="glucan endo-1,3-beta-D-glucosidase" evidence="9">
    <location>
        <begin position="19"/>
        <end position="341"/>
    </location>
</feature>
<dbReference type="PROSITE" id="PS00587">
    <property type="entry name" value="GLYCOSYL_HYDROL_F17"/>
    <property type="match status" value="1"/>
</dbReference>
<dbReference type="GO" id="GO:0042973">
    <property type="term" value="F:glucan endo-1,3-beta-D-glucosidase activity"/>
    <property type="evidence" value="ECO:0007669"/>
    <property type="project" value="UniProtKB-EC"/>
</dbReference>
<evidence type="ECO:0000256" key="1">
    <source>
        <dbReference type="ARBA" id="ARBA00000382"/>
    </source>
</evidence>
<evidence type="ECO:0000256" key="5">
    <source>
        <dbReference type="ARBA" id="ARBA00022801"/>
    </source>
</evidence>
<dbReference type="FunFam" id="3.20.20.80:FF:000005">
    <property type="entry name" value="Glucan endo-1,3-beta-glucosidase 14"/>
    <property type="match status" value="1"/>
</dbReference>
<gene>
    <name evidence="10" type="ORF">M569_09966</name>
</gene>
<evidence type="ECO:0000313" key="11">
    <source>
        <dbReference type="Proteomes" id="UP000015453"/>
    </source>
</evidence>
<name>S8CCW9_9LAMI</name>
<evidence type="ECO:0000256" key="6">
    <source>
        <dbReference type="ARBA" id="ARBA00023295"/>
    </source>
</evidence>
<comment type="caution">
    <text evidence="10">The sequence shown here is derived from an EMBL/GenBank/DDBJ whole genome shotgun (WGS) entry which is preliminary data.</text>
</comment>
<organism evidence="10 11">
    <name type="scientific">Genlisea aurea</name>
    <dbReference type="NCBI Taxonomy" id="192259"/>
    <lineage>
        <taxon>Eukaryota</taxon>
        <taxon>Viridiplantae</taxon>
        <taxon>Streptophyta</taxon>
        <taxon>Embryophyta</taxon>
        <taxon>Tracheophyta</taxon>
        <taxon>Spermatophyta</taxon>
        <taxon>Magnoliopsida</taxon>
        <taxon>eudicotyledons</taxon>
        <taxon>Gunneridae</taxon>
        <taxon>Pentapetalae</taxon>
        <taxon>asterids</taxon>
        <taxon>lamiids</taxon>
        <taxon>Lamiales</taxon>
        <taxon>Lentibulariaceae</taxon>
        <taxon>Genlisea</taxon>
    </lineage>
</organism>
<dbReference type="AlphaFoldDB" id="S8CCW9"/>
<comment type="catalytic activity">
    <reaction evidence="1">
        <text>Hydrolysis of (1-&gt;3)-beta-D-glucosidic linkages in (1-&gt;3)-beta-D-glucans.</text>
        <dbReference type="EC" id="3.2.1.39"/>
    </reaction>
</comment>
<keyword evidence="11" id="KW-1185">Reference proteome</keyword>
<evidence type="ECO:0000256" key="7">
    <source>
        <dbReference type="RuleBase" id="RU004335"/>
    </source>
</evidence>
<dbReference type="Gene3D" id="3.20.20.80">
    <property type="entry name" value="Glycosidases"/>
    <property type="match status" value="1"/>
</dbReference>
<dbReference type="GO" id="GO:0005975">
    <property type="term" value="P:carbohydrate metabolic process"/>
    <property type="evidence" value="ECO:0007669"/>
    <property type="project" value="InterPro"/>
</dbReference>
<evidence type="ECO:0000313" key="10">
    <source>
        <dbReference type="EMBL" id="EPS64814.1"/>
    </source>
</evidence>
<protein>
    <recommendedName>
        <fullName evidence="3">glucan endo-1,3-beta-D-glucosidase</fullName>
        <ecNumber evidence="3">3.2.1.39</ecNumber>
    </recommendedName>
</protein>